<dbReference type="EMBL" id="CM008978">
    <property type="protein sequence ID" value="PNW70154.1"/>
    <property type="molecule type" value="Genomic_DNA"/>
</dbReference>
<protein>
    <submittedName>
        <fullName evidence="2">Uncharacterized protein</fullName>
    </submittedName>
</protein>
<dbReference type="Proteomes" id="UP000006906">
    <property type="component" value="Chromosome 17"/>
</dbReference>
<dbReference type="InParanoid" id="A0A2K3CPD2"/>
<gene>
    <name evidence="2" type="ORF">CHLRE_17g708025v5</name>
</gene>
<dbReference type="RefSeq" id="XP_042914491.1">
    <property type="nucleotide sequence ID" value="XM_043072032.1"/>
</dbReference>
<reference evidence="2 3" key="1">
    <citation type="journal article" date="2007" name="Science">
        <title>The Chlamydomonas genome reveals the evolution of key animal and plant functions.</title>
        <authorList>
            <person name="Merchant S.S."/>
            <person name="Prochnik S.E."/>
            <person name="Vallon O."/>
            <person name="Harris E.H."/>
            <person name="Karpowicz S.J."/>
            <person name="Witman G.B."/>
            <person name="Terry A."/>
            <person name="Salamov A."/>
            <person name="Fritz-Laylin L.K."/>
            <person name="Marechal-Drouard L."/>
            <person name="Marshall W.F."/>
            <person name="Qu L.H."/>
            <person name="Nelson D.R."/>
            <person name="Sanderfoot A.A."/>
            <person name="Spalding M.H."/>
            <person name="Kapitonov V.V."/>
            <person name="Ren Q."/>
            <person name="Ferris P."/>
            <person name="Lindquist E."/>
            <person name="Shapiro H."/>
            <person name="Lucas S.M."/>
            <person name="Grimwood J."/>
            <person name="Schmutz J."/>
            <person name="Cardol P."/>
            <person name="Cerutti H."/>
            <person name="Chanfreau G."/>
            <person name="Chen C.L."/>
            <person name="Cognat V."/>
            <person name="Croft M.T."/>
            <person name="Dent R."/>
            <person name="Dutcher S."/>
            <person name="Fernandez E."/>
            <person name="Fukuzawa H."/>
            <person name="Gonzalez-Ballester D."/>
            <person name="Gonzalez-Halphen D."/>
            <person name="Hallmann A."/>
            <person name="Hanikenne M."/>
            <person name="Hippler M."/>
            <person name="Inwood W."/>
            <person name="Jabbari K."/>
            <person name="Kalanon M."/>
            <person name="Kuras R."/>
            <person name="Lefebvre P.A."/>
            <person name="Lemaire S.D."/>
            <person name="Lobanov A.V."/>
            <person name="Lohr M."/>
            <person name="Manuell A."/>
            <person name="Meier I."/>
            <person name="Mets L."/>
            <person name="Mittag M."/>
            <person name="Mittelmeier T."/>
            <person name="Moroney J.V."/>
            <person name="Moseley J."/>
            <person name="Napoli C."/>
            <person name="Nedelcu A.M."/>
            <person name="Niyogi K."/>
            <person name="Novoselov S.V."/>
            <person name="Paulsen I.T."/>
            <person name="Pazour G."/>
            <person name="Purton S."/>
            <person name="Ral J.P."/>
            <person name="Riano-Pachon D.M."/>
            <person name="Riekhof W."/>
            <person name="Rymarquis L."/>
            <person name="Schroda M."/>
            <person name="Stern D."/>
            <person name="Umen J."/>
            <person name="Willows R."/>
            <person name="Wilson N."/>
            <person name="Zimmer S.L."/>
            <person name="Allmer J."/>
            <person name="Balk J."/>
            <person name="Bisova K."/>
            <person name="Chen C.J."/>
            <person name="Elias M."/>
            <person name="Gendler K."/>
            <person name="Hauser C."/>
            <person name="Lamb M.R."/>
            <person name="Ledford H."/>
            <person name="Long J.C."/>
            <person name="Minagawa J."/>
            <person name="Page M.D."/>
            <person name="Pan J."/>
            <person name="Pootakham W."/>
            <person name="Roje S."/>
            <person name="Rose A."/>
            <person name="Stahlberg E."/>
            <person name="Terauchi A.M."/>
            <person name="Yang P."/>
            <person name="Ball S."/>
            <person name="Bowler C."/>
            <person name="Dieckmann C.L."/>
            <person name="Gladyshev V.N."/>
            <person name="Green P."/>
            <person name="Jorgensen R."/>
            <person name="Mayfield S."/>
            <person name="Mueller-Roeber B."/>
            <person name="Rajamani S."/>
            <person name="Sayre R.T."/>
            <person name="Brokstein P."/>
            <person name="Dubchak I."/>
            <person name="Goodstein D."/>
            <person name="Hornick L."/>
            <person name="Huang Y.W."/>
            <person name="Jhaveri J."/>
            <person name="Luo Y."/>
            <person name="Martinez D."/>
            <person name="Ngau W.C."/>
            <person name="Otillar B."/>
            <person name="Poliakov A."/>
            <person name="Porter A."/>
            <person name="Szajkowski L."/>
            <person name="Werner G."/>
            <person name="Zhou K."/>
            <person name="Grigoriev I.V."/>
            <person name="Rokhsar D.S."/>
            <person name="Grossman A.R."/>
        </authorList>
    </citation>
    <scope>NUCLEOTIDE SEQUENCE [LARGE SCALE GENOMIC DNA]</scope>
    <source>
        <strain evidence="3">CC-503</strain>
    </source>
</reference>
<evidence type="ECO:0000256" key="1">
    <source>
        <dbReference type="SAM" id="MobiDB-lite"/>
    </source>
</evidence>
<feature type="region of interest" description="Disordered" evidence="1">
    <location>
        <begin position="30"/>
        <end position="49"/>
    </location>
</feature>
<dbReference type="AlphaFoldDB" id="A0A2K3CPD2"/>
<accession>A0A2K3CPD2</accession>
<name>A0A2K3CPD2_CHLRE</name>
<dbReference type="KEGG" id="cre:CHLRE_17g708025v5"/>
<dbReference type="GeneID" id="66056938"/>
<keyword evidence="3" id="KW-1185">Reference proteome</keyword>
<organism evidence="2 3">
    <name type="scientific">Chlamydomonas reinhardtii</name>
    <name type="common">Chlamydomonas smithii</name>
    <dbReference type="NCBI Taxonomy" id="3055"/>
    <lineage>
        <taxon>Eukaryota</taxon>
        <taxon>Viridiplantae</taxon>
        <taxon>Chlorophyta</taxon>
        <taxon>core chlorophytes</taxon>
        <taxon>Chlorophyceae</taxon>
        <taxon>CS clade</taxon>
        <taxon>Chlamydomonadales</taxon>
        <taxon>Chlamydomonadaceae</taxon>
        <taxon>Chlamydomonas</taxon>
    </lineage>
</organism>
<evidence type="ECO:0000313" key="2">
    <source>
        <dbReference type="EMBL" id="PNW70154.1"/>
    </source>
</evidence>
<dbReference type="Gramene" id="PNW70154">
    <property type="protein sequence ID" value="PNW70154"/>
    <property type="gene ID" value="CHLRE_17g708025v5"/>
</dbReference>
<proteinExistence type="predicted"/>
<evidence type="ECO:0000313" key="3">
    <source>
        <dbReference type="Proteomes" id="UP000006906"/>
    </source>
</evidence>
<sequence length="63" mass="6475">MAAAPTQTPRSALPYAAPAMSRARATLLTTKLGPSRLGPRPPPTLGGSPARLSPVSIIILLMI</sequence>